<evidence type="ECO:0000256" key="7">
    <source>
        <dbReference type="ARBA" id="ARBA00023274"/>
    </source>
</evidence>
<evidence type="ECO:0000256" key="6">
    <source>
        <dbReference type="ARBA" id="ARBA00023242"/>
    </source>
</evidence>
<keyword evidence="4 9" id="KW-0853">WD repeat</keyword>
<reference evidence="12 13" key="1">
    <citation type="journal article" date="2014" name="Nat. Commun.">
        <title>Klebsormidium flaccidum genome reveals primary factors for plant terrestrial adaptation.</title>
        <authorList>
            <person name="Hori K."/>
            <person name="Maruyama F."/>
            <person name="Fujisawa T."/>
            <person name="Togashi T."/>
            <person name="Yamamoto N."/>
            <person name="Seo M."/>
            <person name="Sato S."/>
            <person name="Yamada T."/>
            <person name="Mori H."/>
            <person name="Tajima N."/>
            <person name="Moriyama T."/>
            <person name="Ikeuchi M."/>
            <person name="Watanabe M."/>
            <person name="Wada H."/>
            <person name="Kobayashi K."/>
            <person name="Saito M."/>
            <person name="Masuda T."/>
            <person name="Sasaki-Sekimoto Y."/>
            <person name="Mashiguchi K."/>
            <person name="Awai K."/>
            <person name="Shimojima M."/>
            <person name="Masuda S."/>
            <person name="Iwai M."/>
            <person name="Nobusawa T."/>
            <person name="Narise T."/>
            <person name="Kondo S."/>
            <person name="Saito H."/>
            <person name="Sato R."/>
            <person name="Murakawa M."/>
            <person name="Ihara Y."/>
            <person name="Oshima-Yamada Y."/>
            <person name="Ohtaka K."/>
            <person name="Satoh M."/>
            <person name="Sonobe K."/>
            <person name="Ishii M."/>
            <person name="Ohtani R."/>
            <person name="Kanamori-Sato M."/>
            <person name="Honoki R."/>
            <person name="Miyazaki D."/>
            <person name="Mochizuki H."/>
            <person name="Umetsu J."/>
            <person name="Higashi K."/>
            <person name="Shibata D."/>
            <person name="Kamiya Y."/>
            <person name="Sato N."/>
            <person name="Nakamura Y."/>
            <person name="Tabata S."/>
            <person name="Ida S."/>
            <person name="Kurokawa K."/>
            <person name="Ohta H."/>
        </authorList>
    </citation>
    <scope>NUCLEOTIDE SEQUENCE [LARGE SCALE GENOMIC DNA]</scope>
    <source>
        <strain evidence="12 13">NIES-2285</strain>
    </source>
</reference>
<dbReference type="OMA" id="EDHNAYI"/>
<evidence type="ECO:0000313" key="12">
    <source>
        <dbReference type="EMBL" id="GAQ85748.1"/>
    </source>
</evidence>
<dbReference type="PROSITE" id="PS50294">
    <property type="entry name" value="WD_REPEATS_REGION"/>
    <property type="match status" value="3"/>
</dbReference>
<dbReference type="PANTHER" id="PTHR22851">
    <property type="entry name" value="U3 SMALL NUCLEOLAR RNA U3 SNORNA ASSOCIATED PROTEIN"/>
    <property type="match status" value="1"/>
</dbReference>
<dbReference type="OrthoDB" id="10249065at2759"/>
<dbReference type="AlphaFoldDB" id="A0A1Y1ICE7"/>
<dbReference type="GO" id="GO:0032040">
    <property type="term" value="C:small-subunit processome"/>
    <property type="evidence" value="ECO:0000318"/>
    <property type="project" value="GO_Central"/>
</dbReference>
<organism evidence="12 13">
    <name type="scientific">Klebsormidium nitens</name>
    <name type="common">Green alga</name>
    <name type="synonym">Ulothrix nitens</name>
    <dbReference type="NCBI Taxonomy" id="105231"/>
    <lineage>
        <taxon>Eukaryota</taxon>
        <taxon>Viridiplantae</taxon>
        <taxon>Streptophyta</taxon>
        <taxon>Klebsormidiophyceae</taxon>
        <taxon>Klebsormidiales</taxon>
        <taxon>Klebsormidiaceae</taxon>
        <taxon>Klebsormidium</taxon>
    </lineage>
</organism>
<dbReference type="InterPro" id="IPR019775">
    <property type="entry name" value="WD40_repeat_CS"/>
</dbReference>
<dbReference type="InterPro" id="IPR001680">
    <property type="entry name" value="WD40_rpt"/>
</dbReference>
<dbReference type="Gene3D" id="2.130.10.10">
    <property type="entry name" value="YVTN repeat-like/Quinoprotein amine dehydrogenase"/>
    <property type="match status" value="2"/>
</dbReference>
<dbReference type="GO" id="GO:0005730">
    <property type="term" value="C:nucleolus"/>
    <property type="evidence" value="ECO:0000318"/>
    <property type="project" value="GO_Central"/>
</dbReference>
<evidence type="ECO:0000256" key="8">
    <source>
        <dbReference type="ARBA" id="ARBA00032239"/>
    </source>
</evidence>
<proteinExistence type="inferred from homology"/>
<dbReference type="FunFam" id="2.130.10.10:FF:000132">
    <property type="entry name" value="DDB1- and CUL4-associated factor 13"/>
    <property type="match status" value="1"/>
</dbReference>
<keyword evidence="7" id="KW-0687">Ribonucleoprotein</keyword>
<evidence type="ECO:0000259" key="11">
    <source>
        <dbReference type="Pfam" id="PF04158"/>
    </source>
</evidence>
<dbReference type="InterPro" id="IPR020472">
    <property type="entry name" value="WD40_PAC1"/>
</dbReference>
<evidence type="ECO:0000256" key="3">
    <source>
        <dbReference type="ARBA" id="ARBA00021762"/>
    </source>
</evidence>
<evidence type="ECO:0000256" key="10">
    <source>
        <dbReference type="SAM" id="MobiDB-lite"/>
    </source>
</evidence>
<keyword evidence="13" id="KW-1185">Reference proteome</keyword>
<feature type="repeat" description="WD" evidence="9">
    <location>
        <begin position="105"/>
        <end position="146"/>
    </location>
</feature>
<dbReference type="InterPro" id="IPR036322">
    <property type="entry name" value="WD40_repeat_dom_sf"/>
</dbReference>
<accession>A0A1Y1ICE7</accession>
<dbReference type="InterPro" id="IPR007287">
    <property type="entry name" value="Sof1"/>
</dbReference>
<dbReference type="EMBL" id="DF237201">
    <property type="protein sequence ID" value="GAQ85748.1"/>
    <property type="molecule type" value="Genomic_DNA"/>
</dbReference>
<dbReference type="InterPro" id="IPR051733">
    <property type="entry name" value="WD_repeat_DCAF13/WDSOF1"/>
</dbReference>
<dbReference type="PANTHER" id="PTHR22851:SF0">
    <property type="entry name" value="DDB1- AND CUL4-ASSOCIATED FACTOR 13"/>
    <property type="match status" value="1"/>
</dbReference>
<feature type="repeat" description="WD" evidence="9">
    <location>
        <begin position="62"/>
        <end position="104"/>
    </location>
</feature>
<sequence length="452" mass="51638">MKVKVISRSEQDFTKERTEDVQKVYRNLDPALHPFEKAHEYTRALNAAKLDKVFAKPLIGALDGHADSVSCMAKNPRRLNCLLSGSMDGDIRLWDLAYRRTIRQFPGHRGAVTGLAVSHDGEHFVSCSSDCTVRLWSLPQTEMGEASGTDIETQEPVVTLQGKNGFRALDHHWKGPLFATTGAQVDIWDHNRSDPINSFSWGSESVISVRWNPAEPDVFATTGSDRSIVLYDMRVSTPLRKLIMQTRCNALAWNPREAFNFTVANEDCNCYTYDMRKMKSALCVHKDHVSAVMDIDYSPTGREFVTGSYDRSVRIFEYNAGHSREVYHTKRMQRVFCAKFSGDATYVLTGSDDTNIRIWKAKASEQLGVKLPREKGKQAYMEKVKQRYKFLPEIKRIDRHRHVPKAIYKAEKLRQTVANSDRRKDDRRKRHSAPGSIPNIPARKKKIVQELE</sequence>
<dbReference type="Proteomes" id="UP000054558">
    <property type="component" value="Unassembled WGS sequence"/>
</dbReference>
<comment type="similarity">
    <text evidence="2">Belongs to the WD repeat DCAF13/WDSOF1 family.</text>
</comment>
<feature type="domain" description="Sof1-like protein" evidence="11">
    <location>
        <begin position="361"/>
        <end position="447"/>
    </location>
</feature>
<dbReference type="SUPFAM" id="SSF50978">
    <property type="entry name" value="WD40 repeat-like"/>
    <property type="match status" value="1"/>
</dbReference>
<dbReference type="PROSITE" id="PS00678">
    <property type="entry name" value="WD_REPEATS_1"/>
    <property type="match status" value="1"/>
</dbReference>
<protein>
    <recommendedName>
        <fullName evidence="3">DDB1- and CUL4-associated factor 13</fullName>
    </recommendedName>
    <alternativeName>
        <fullName evidence="8">WD repeat and SOF domain-containing protein 1</fullName>
    </alternativeName>
</protein>
<keyword evidence="5" id="KW-0677">Repeat</keyword>
<dbReference type="CDD" id="cd00200">
    <property type="entry name" value="WD40"/>
    <property type="match status" value="1"/>
</dbReference>
<dbReference type="STRING" id="105231.A0A1Y1ICE7"/>
<dbReference type="PRINTS" id="PR00320">
    <property type="entry name" value="GPROTEINBRPT"/>
</dbReference>
<dbReference type="Pfam" id="PF04158">
    <property type="entry name" value="Sof1"/>
    <property type="match status" value="1"/>
</dbReference>
<evidence type="ECO:0000256" key="5">
    <source>
        <dbReference type="ARBA" id="ARBA00022737"/>
    </source>
</evidence>
<evidence type="ECO:0000313" key="13">
    <source>
        <dbReference type="Proteomes" id="UP000054558"/>
    </source>
</evidence>
<dbReference type="PROSITE" id="PS50082">
    <property type="entry name" value="WD_REPEATS_2"/>
    <property type="match status" value="4"/>
</dbReference>
<dbReference type="GO" id="GO:0000462">
    <property type="term" value="P:maturation of SSU-rRNA from tricistronic rRNA transcript (SSU-rRNA, 5.8S rRNA, LSU-rRNA)"/>
    <property type="evidence" value="ECO:0000318"/>
    <property type="project" value="GO_Central"/>
</dbReference>
<evidence type="ECO:0000256" key="2">
    <source>
        <dbReference type="ARBA" id="ARBA00005649"/>
    </source>
</evidence>
<evidence type="ECO:0000256" key="9">
    <source>
        <dbReference type="PROSITE-ProRule" id="PRU00221"/>
    </source>
</evidence>
<dbReference type="Pfam" id="PF00400">
    <property type="entry name" value="WD40"/>
    <property type="match status" value="4"/>
</dbReference>
<comment type="subcellular location">
    <subcellularLocation>
        <location evidence="1">Nucleus</location>
        <location evidence="1">Nucleolus</location>
    </subcellularLocation>
</comment>
<dbReference type="UniPathway" id="UPA00143"/>
<dbReference type="InterPro" id="IPR015943">
    <property type="entry name" value="WD40/YVTN_repeat-like_dom_sf"/>
</dbReference>
<name>A0A1Y1ICE7_KLENI</name>
<evidence type="ECO:0000256" key="4">
    <source>
        <dbReference type="ARBA" id="ARBA00022574"/>
    </source>
</evidence>
<feature type="repeat" description="WD" evidence="9">
    <location>
        <begin position="285"/>
        <end position="326"/>
    </location>
</feature>
<dbReference type="GO" id="GO:0016567">
    <property type="term" value="P:protein ubiquitination"/>
    <property type="evidence" value="ECO:0007669"/>
    <property type="project" value="UniProtKB-UniPathway"/>
</dbReference>
<dbReference type="SMART" id="SM00320">
    <property type="entry name" value="WD40"/>
    <property type="match status" value="7"/>
</dbReference>
<evidence type="ECO:0000256" key="1">
    <source>
        <dbReference type="ARBA" id="ARBA00004604"/>
    </source>
</evidence>
<keyword evidence="6" id="KW-0539">Nucleus</keyword>
<feature type="region of interest" description="Disordered" evidence="10">
    <location>
        <begin position="416"/>
        <end position="452"/>
    </location>
</feature>
<gene>
    <name evidence="12" type="ORF">KFL_002520070</name>
</gene>
<feature type="repeat" description="WD" evidence="9">
    <location>
        <begin position="328"/>
        <end position="369"/>
    </location>
</feature>